<protein>
    <recommendedName>
        <fullName evidence="2">Carboxylesterase type B domain-containing protein</fullName>
    </recommendedName>
</protein>
<evidence type="ECO:0000313" key="4">
    <source>
        <dbReference type="Proteomes" id="UP001391051"/>
    </source>
</evidence>
<evidence type="ECO:0000256" key="1">
    <source>
        <dbReference type="SAM" id="SignalP"/>
    </source>
</evidence>
<dbReference type="Proteomes" id="UP001391051">
    <property type="component" value="Unassembled WGS sequence"/>
</dbReference>
<evidence type="ECO:0000259" key="2">
    <source>
        <dbReference type="Pfam" id="PF00135"/>
    </source>
</evidence>
<dbReference type="SUPFAM" id="SSF53474">
    <property type="entry name" value="alpha/beta-Hydrolases"/>
    <property type="match status" value="1"/>
</dbReference>
<feature type="domain" description="Carboxylesterase type B" evidence="2">
    <location>
        <begin position="41"/>
        <end position="96"/>
    </location>
</feature>
<dbReference type="Pfam" id="PF00135">
    <property type="entry name" value="COesterase"/>
    <property type="match status" value="1"/>
</dbReference>
<feature type="chain" id="PRO_5045359034" description="Carboxylesterase type B domain-containing protein" evidence="1">
    <location>
        <begin position="19"/>
        <end position="110"/>
    </location>
</feature>
<keyword evidence="4" id="KW-1185">Reference proteome</keyword>
<feature type="signal peptide" evidence="1">
    <location>
        <begin position="1"/>
        <end position="18"/>
    </location>
</feature>
<dbReference type="GeneID" id="92076062"/>
<reference evidence="3 4" key="1">
    <citation type="submission" date="2023-01" db="EMBL/GenBank/DDBJ databases">
        <title>Analysis of 21 Apiospora genomes using comparative genomics revels a genus with tremendous synthesis potential of carbohydrate active enzymes and secondary metabolites.</title>
        <authorList>
            <person name="Sorensen T."/>
        </authorList>
    </citation>
    <scope>NUCLEOTIDE SEQUENCE [LARGE SCALE GENOMIC DNA]</scope>
    <source>
        <strain evidence="3 4">CBS 24483</strain>
    </source>
</reference>
<sequence>MRITPSFIALAALSGAQGLVAKAADGLTVSTTSGSLHGFINETACMQQKSNITTIYTKYIPEFLINGGESEDCLYLNVYAPRNPASPKLPVFVYITTPRGTRRLMLRKFS</sequence>
<dbReference type="PROSITE" id="PS00941">
    <property type="entry name" value="CARBOXYLESTERASE_B_2"/>
    <property type="match status" value="1"/>
</dbReference>
<name>A0ABR1QAP3_9PEZI</name>
<proteinExistence type="predicted"/>
<dbReference type="Gene3D" id="3.40.50.1820">
    <property type="entry name" value="alpha/beta hydrolase"/>
    <property type="match status" value="1"/>
</dbReference>
<organism evidence="3 4">
    <name type="scientific">Apiospora aurea</name>
    <dbReference type="NCBI Taxonomy" id="335848"/>
    <lineage>
        <taxon>Eukaryota</taxon>
        <taxon>Fungi</taxon>
        <taxon>Dikarya</taxon>
        <taxon>Ascomycota</taxon>
        <taxon>Pezizomycotina</taxon>
        <taxon>Sordariomycetes</taxon>
        <taxon>Xylariomycetidae</taxon>
        <taxon>Amphisphaeriales</taxon>
        <taxon>Apiosporaceae</taxon>
        <taxon>Apiospora</taxon>
    </lineage>
</organism>
<dbReference type="EMBL" id="JAQQWE010000005">
    <property type="protein sequence ID" value="KAK7951050.1"/>
    <property type="molecule type" value="Genomic_DNA"/>
</dbReference>
<dbReference type="InterPro" id="IPR019819">
    <property type="entry name" value="Carboxylesterase_B_CS"/>
</dbReference>
<dbReference type="InterPro" id="IPR029058">
    <property type="entry name" value="AB_hydrolase_fold"/>
</dbReference>
<evidence type="ECO:0000313" key="3">
    <source>
        <dbReference type="EMBL" id="KAK7951050.1"/>
    </source>
</evidence>
<gene>
    <name evidence="3" type="ORF">PG986_006778</name>
</gene>
<keyword evidence="1" id="KW-0732">Signal</keyword>
<comment type="caution">
    <text evidence="3">The sequence shown here is derived from an EMBL/GenBank/DDBJ whole genome shotgun (WGS) entry which is preliminary data.</text>
</comment>
<dbReference type="InterPro" id="IPR002018">
    <property type="entry name" value="CarbesteraseB"/>
</dbReference>
<dbReference type="RefSeq" id="XP_066699112.1">
    <property type="nucleotide sequence ID" value="XM_066843000.1"/>
</dbReference>
<accession>A0ABR1QAP3</accession>